<evidence type="ECO:0000313" key="3">
    <source>
        <dbReference type="Proteomes" id="UP001305606"/>
    </source>
</evidence>
<reference evidence="2 3" key="1">
    <citation type="submission" date="2023-02" db="EMBL/GenBank/DDBJ databases">
        <title>Streptomyces sp. SCA4-21 with antifungal activity against Fusarium oxysporum f. sp. cubense, Streptomyces sp. SCA2-17 with antifungal activity against Fusarium oxysporum f. sp. cubense.</title>
        <authorList>
            <person name="Qi D."/>
        </authorList>
    </citation>
    <scope>NUCLEOTIDE SEQUENCE [LARGE SCALE GENOMIC DNA]</scope>
    <source>
        <strain evidence="2 3">SCA4-21</strain>
    </source>
</reference>
<feature type="region of interest" description="Disordered" evidence="1">
    <location>
        <begin position="1"/>
        <end position="31"/>
    </location>
</feature>
<proteinExistence type="predicted"/>
<protein>
    <submittedName>
        <fullName evidence="2">Uncharacterized protein</fullName>
    </submittedName>
</protein>
<accession>A0ABY9V9V6</accession>
<organism evidence="2 3">
    <name type="scientific">Streptomyces luomodiensis</name>
    <dbReference type="NCBI Taxonomy" id="3026192"/>
    <lineage>
        <taxon>Bacteria</taxon>
        <taxon>Bacillati</taxon>
        <taxon>Actinomycetota</taxon>
        <taxon>Actinomycetes</taxon>
        <taxon>Kitasatosporales</taxon>
        <taxon>Streptomycetaceae</taxon>
        <taxon>Streptomyces</taxon>
    </lineage>
</organism>
<keyword evidence="3" id="KW-1185">Reference proteome</keyword>
<name>A0ABY9V9V6_9ACTN</name>
<gene>
    <name evidence="2" type="ORF">PS467_04900</name>
</gene>
<sequence length="31" mass="3352">MLVPPGTRAEVRLPGDDTPLEVGAGRHVVRR</sequence>
<dbReference type="Proteomes" id="UP001305606">
    <property type="component" value="Chromosome"/>
</dbReference>
<evidence type="ECO:0000256" key="1">
    <source>
        <dbReference type="SAM" id="MobiDB-lite"/>
    </source>
</evidence>
<dbReference type="EMBL" id="CP117522">
    <property type="protein sequence ID" value="WNF01447.1"/>
    <property type="molecule type" value="Genomic_DNA"/>
</dbReference>
<evidence type="ECO:0000313" key="2">
    <source>
        <dbReference type="EMBL" id="WNF01447.1"/>
    </source>
</evidence>